<reference evidence="1" key="1">
    <citation type="submission" date="2021-01" db="EMBL/GenBank/DDBJ databases">
        <title>Complete genome sequence of Clostridiales bacterium R-7.</title>
        <authorList>
            <person name="Mahoney-Kurpe S.C."/>
            <person name="Palevich N."/>
            <person name="Koike S."/>
            <person name="Moon C.D."/>
            <person name="Attwood G.T."/>
        </authorList>
    </citation>
    <scope>NUCLEOTIDE SEQUENCE</scope>
    <source>
        <strain evidence="1">R-7</strain>
    </source>
</reference>
<evidence type="ECO:0000313" key="2">
    <source>
        <dbReference type="Proteomes" id="UP000682782"/>
    </source>
</evidence>
<keyword evidence="1" id="KW-0067">ATP-binding</keyword>
<accession>A0AC61MZG1</accession>
<keyword evidence="2" id="KW-1185">Reference proteome</keyword>
<sequence>MQPRKGRGKLIWRFLKGSKAFFILSMICSAVASLSEMIVPQIIRVTVDNVIGGEPTDSLARPVQSLLERLGGTEALRERMWIMALAVLVVAGICALARYEFRVSNAKGSERLVKTMRDTLFSHIERLPFQWHMSNHTGDIIQRCTSDIETTRNFISEQMTNLMRIGILVVLSLSFMFSMNGKMALIAMIPLPVVIGYSLFFHRKFRKGFEDCDENEGKLSAMAQENLTGVRVVRAFGRERYERDRFEKHNEYYTSLWVKMGRLMSFFWSSSDILSGLQIMLVVVFGVIFCLKGNITSGEYIAFISYNGLLVWPVRQLGRMISEMSKAGVGIDRIGYIMDAEEEKDPEGALKPPMDGDICFDHVTFAYEGSKEMLHDVSLTIPSGTTLGILGGTGSGKSTLMYLLDRLYPLPEDCGKITIGGTDISKIALEHLRGNIGIVLQEPYLFSRTLRDNLGIAVRDLGDEELSAAVRAACLEETVQAFTKGYDTFVGERGVTLSGGQKQRAAIARMLTRPTPIMIFDDSLSAVDTETDAKIRGALEKRFGSATIILISHRITTLSKADQVLVLDHGKVSQLGTPAELSEQDGLYRRIMEIQGLSSDTETTEKKEVNAV</sequence>
<keyword evidence="1" id="KW-0547">Nucleotide-binding</keyword>
<gene>
    <name evidence="1" type="ORF">JYE49_12450</name>
</gene>
<name>A0AC61MZG1_9FIRM</name>
<proteinExistence type="predicted"/>
<dbReference type="EMBL" id="CP068393">
    <property type="protein sequence ID" value="QUC68679.1"/>
    <property type="molecule type" value="Genomic_DNA"/>
</dbReference>
<organism evidence="1 2">
    <name type="scientific">Aristaeella hokkaidonensis</name>
    <dbReference type="NCBI Taxonomy" id="3046382"/>
    <lineage>
        <taxon>Bacteria</taxon>
        <taxon>Bacillati</taxon>
        <taxon>Bacillota</taxon>
        <taxon>Clostridia</taxon>
        <taxon>Eubacteriales</taxon>
        <taxon>Aristaeellaceae</taxon>
        <taxon>Aristaeella</taxon>
    </lineage>
</organism>
<dbReference type="Proteomes" id="UP000682782">
    <property type="component" value="Chromosome"/>
</dbReference>
<protein>
    <submittedName>
        <fullName evidence="1">ABC transporter ATP-binding protein</fullName>
    </submittedName>
</protein>
<evidence type="ECO:0000313" key="1">
    <source>
        <dbReference type="EMBL" id="QUC68679.1"/>
    </source>
</evidence>